<dbReference type="AlphaFoldDB" id="A0A2Z6ZXI2"/>
<evidence type="ECO:0000256" key="1">
    <source>
        <dbReference type="SAM" id="MobiDB-lite"/>
    </source>
</evidence>
<keyword evidence="3" id="KW-1185">Reference proteome</keyword>
<dbReference type="EMBL" id="KV023473">
    <property type="protein sequence ID" value="KZV13964.1"/>
    <property type="molecule type" value="Genomic_DNA"/>
</dbReference>
<protein>
    <submittedName>
        <fullName evidence="2">Uncharacterized protein</fullName>
    </submittedName>
</protein>
<evidence type="ECO:0000313" key="3">
    <source>
        <dbReference type="Proteomes" id="UP000250235"/>
    </source>
</evidence>
<sequence length="74" mass="8232">MDGTSKTPRARRDESTPTTQPRGTLRCILLRTELPICDDKSPDVCVYPSSHAYPEEYPPVTQSDNILESMVAGH</sequence>
<reference evidence="2 3" key="1">
    <citation type="journal article" date="2015" name="Proc. Natl. Acad. Sci. U.S.A.">
        <title>The resurrection genome of Boea hygrometrica: A blueprint for survival of dehydration.</title>
        <authorList>
            <person name="Xiao L."/>
            <person name="Yang G."/>
            <person name="Zhang L."/>
            <person name="Yang X."/>
            <person name="Zhao S."/>
            <person name="Ji Z."/>
            <person name="Zhou Q."/>
            <person name="Hu M."/>
            <person name="Wang Y."/>
            <person name="Chen M."/>
            <person name="Xu Y."/>
            <person name="Jin H."/>
            <person name="Xiao X."/>
            <person name="Hu G."/>
            <person name="Bao F."/>
            <person name="Hu Y."/>
            <person name="Wan P."/>
            <person name="Li L."/>
            <person name="Deng X."/>
            <person name="Kuang T."/>
            <person name="Xiang C."/>
            <person name="Zhu J.K."/>
            <person name="Oliver M.J."/>
            <person name="He Y."/>
        </authorList>
    </citation>
    <scope>NUCLEOTIDE SEQUENCE [LARGE SCALE GENOMIC DNA]</scope>
    <source>
        <strain evidence="3">cv. XS01</strain>
    </source>
</reference>
<feature type="region of interest" description="Disordered" evidence="1">
    <location>
        <begin position="1"/>
        <end position="24"/>
    </location>
</feature>
<dbReference type="Proteomes" id="UP000250235">
    <property type="component" value="Unassembled WGS sequence"/>
</dbReference>
<organism evidence="2 3">
    <name type="scientific">Dorcoceras hygrometricum</name>
    <dbReference type="NCBI Taxonomy" id="472368"/>
    <lineage>
        <taxon>Eukaryota</taxon>
        <taxon>Viridiplantae</taxon>
        <taxon>Streptophyta</taxon>
        <taxon>Embryophyta</taxon>
        <taxon>Tracheophyta</taxon>
        <taxon>Spermatophyta</taxon>
        <taxon>Magnoliopsida</taxon>
        <taxon>eudicotyledons</taxon>
        <taxon>Gunneridae</taxon>
        <taxon>Pentapetalae</taxon>
        <taxon>asterids</taxon>
        <taxon>lamiids</taxon>
        <taxon>Lamiales</taxon>
        <taxon>Gesneriaceae</taxon>
        <taxon>Didymocarpoideae</taxon>
        <taxon>Trichosporeae</taxon>
        <taxon>Loxocarpinae</taxon>
        <taxon>Dorcoceras</taxon>
    </lineage>
</organism>
<evidence type="ECO:0000313" key="2">
    <source>
        <dbReference type="EMBL" id="KZV13964.1"/>
    </source>
</evidence>
<gene>
    <name evidence="2" type="ORF">F511_44712</name>
</gene>
<name>A0A2Z6ZXI2_9LAMI</name>
<accession>A0A2Z6ZXI2</accession>
<proteinExistence type="predicted"/>